<sequence length="404" mass="42677">MSKKISLGVAATIALIAMAVTFSLTMVISMNMFNSTVSSVKNRERQYNKLAEIDRFVRGNEYFTINEDTLSDTIAAGYMLGISDKYAKYYTAKAYSELQAVESGKLTGIGVAVVNDASSGYARIIRVYDNSPASEAGLQVGGFITAIGQVSTKTLGDTASITSALLGEEGTTTTITYLTPDRQEQTLDLVHSNYRTPSLSYEMTAGSCGYIRIDAFTATTGTEFKTAVDSLLKQEASCLVFDLRDNSGDNLNAALVAADYCLPAGLIAQQEDKDGNITDLRMSDETAIGVPMVCLVNGSTAGGAELFANALRKMGGATLVGTTTAGKGVVMSEAQSFSDGSAAYITIGLLLDNEGQTWNDVGLTPDQDAALSADEQSAYYDFTIETDPQISKAVNAAMSLAGQS</sequence>
<organism evidence="3 4">
    <name type="scientific">Candidatus Gemmiger excrementavium</name>
    <dbReference type="NCBI Taxonomy" id="2838608"/>
    <lineage>
        <taxon>Bacteria</taxon>
        <taxon>Bacillati</taxon>
        <taxon>Bacillota</taxon>
        <taxon>Clostridia</taxon>
        <taxon>Eubacteriales</taxon>
        <taxon>Gemmiger</taxon>
    </lineage>
</organism>
<dbReference type="GO" id="GO:0008236">
    <property type="term" value="F:serine-type peptidase activity"/>
    <property type="evidence" value="ECO:0007669"/>
    <property type="project" value="InterPro"/>
</dbReference>
<feature type="domain" description="PDZ" evidence="1">
    <location>
        <begin position="107"/>
        <end position="181"/>
    </location>
</feature>
<gene>
    <name evidence="3" type="ORF">H9810_05155</name>
</gene>
<protein>
    <submittedName>
        <fullName evidence="3">PDZ domain-containing protein</fullName>
    </submittedName>
</protein>
<dbReference type="AlphaFoldDB" id="A0A9D2F1T8"/>
<evidence type="ECO:0000259" key="1">
    <source>
        <dbReference type="SMART" id="SM00228"/>
    </source>
</evidence>
<dbReference type="Pfam" id="PF03572">
    <property type="entry name" value="Peptidase_S41"/>
    <property type="match status" value="1"/>
</dbReference>
<dbReference type="PANTHER" id="PTHR32060:SF30">
    <property type="entry name" value="CARBOXY-TERMINAL PROCESSING PROTEASE CTPA"/>
    <property type="match status" value="1"/>
</dbReference>
<feature type="domain" description="Tail specific protease" evidence="2">
    <location>
        <begin position="182"/>
        <end position="370"/>
    </location>
</feature>
<dbReference type="InterPro" id="IPR001478">
    <property type="entry name" value="PDZ"/>
</dbReference>
<dbReference type="GO" id="GO:0030288">
    <property type="term" value="C:outer membrane-bounded periplasmic space"/>
    <property type="evidence" value="ECO:0007669"/>
    <property type="project" value="TreeGrafter"/>
</dbReference>
<dbReference type="Proteomes" id="UP000824031">
    <property type="component" value="Unassembled WGS sequence"/>
</dbReference>
<dbReference type="Gene3D" id="3.90.226.10">
    <property type="entry name" value="2-enoyl-CoA Hydratase, Chain A, domain 1"/>
    <property type="match status" value="1"/>
</dbReference>
<proteinExistence type="predicted"/>
<evidence type="ECO:0000313" key="3">
    <source>
        <dbReference type="EMBL" id="HIZ48088.1"/>
    </source>
</evidence>
<dbReference type="GO" id="GO:0007165">
    <property type="term" value="P:signal transduction"/>
    <property type="evidence" value="ECO:0007669"/>
    <property type="project" value="TreeGrafter"/>
</dbReference>
<dbReference type="SUPFAM" id="SSF50156">
    <property type="entry name" value="PDZ domain-like"/>
    <property type="match status" value="1"/>
</dbReference>
<dbReference type="EMBL" id="DXBO01000076">
    <property type="protein sequence ID" value="HIZ48088.1"/>
    <property type="molecule type" value="Genomic_DNA"/>
</dbReference>
<accession>A0A9D2F1T8</accession>
<name>A0A9D2F1T8_9FIRM</name>
<dbReference type="GO" id="GO:0006508">
    <property type="term" value="P:proteolysis"/>
    <property type="evidence" value="ECO:0007669"/>
    <property type="project" value="InterPro"/>
</dbReference>
<evidence type="ECO:0000259" key="2">
    <source>
        <dbReference type="SMART" id="SM00245"/>
    </source>
</evidence>
<dbReference type="PANTHER" id="PTHR32060">
    <property type="entry name" value="TAIL-SPECIFIC PROTEASE"/>
    <property type="match status" value="1"/>
</dbReference>
<reference evidence="3" key="2">
    <citation type="submission" date="2021-04" db="EMBL/GenBank/DDBJ databases">
        <authorList>
            <person name="Gilroy R."/>
        </authorList>
    </citation>
    <scope>NUCLEOTIDE SEQUENCE</scope>
    <source>
        <strain evidence="3">3436</strain>
    </source>
</reference>
<dbReference type="InterPro" id="IPR029045">
    <property type="entry name" value="ClpP/crotonase-like_dom_sf"/>
</dbReference>
<dbReference type="GO" id="GO:0004175">
    <property type="term" value="F:endopeptidase activity"/>
    <property type="evidence" value="ECO:0007669"/>
    <property type="project" value="TreeGrafter"/>
</dbReference>
<evidence type="ECO:0000313" key="4">
    <source>
        <dbReference type="Proteomes" id="UP000824031"/>
    </source>
</evidence>
<dbReference type="Gene3D" id="3.30.750.44">
    <property type="match status" value="1"/>
</dbReference>
<comment type="caution">
    <text evidence="3">The sequence shown here is derived from an EMBL/GenBank/DDBJ whole genome shotgun (WGS) entry which is preliminary data.</text>
</comment>
<reference evidence="3" key="1">
    <citation type="journal article" date="2021" name="PeerJ">
        <title>Extensive microbial diversity within the chicken gut microbiome revealed by metagenomics and culture.</title>
        <authorList>
            <person name="Gilroy R."/>
            <person name="Ravi A."/>
            <person name="Getino M."/>
            <person name="Pursley I."/>
            <person name="Horton D.L."/>
            <person name="Alikhan N.F."/>
            <person name="Baker D."/>
            <person name="Gharbi K."/>
            <person name="Hall N."/>
            <person name="Watson M."/>
            <person name="Adriaenssens E.M."/>
            <person name="Foster-Nyarko E."/>
            <person name="Jarju S."/>
            <person name="Secka A."/>
            <person name="Antonio M."/>
            <person name="Oren A."/>
            <person name="Chaudhuri R.R."/>
            <person name="La Ragione R."/>
            <person name="Hildebrand F."/>
            <person name="Pallen M.J."/>
        </authorList>
    </citation>
    <scope>NUCLEOTIDE SEQUENCE</scope>
    <source>
        <strain evidence="3">3436</strain>
    </source>
</reference>
<dbReference type="InterPro" id="IPR036034">
    <property type="entry name" value="PDZ_sf"/>
</dbReference>
<dbReference type="SUPFAM" id="SSF52096">
    <property type="entry name" value="ClpP/crotonase"/>
    <property type="match status" value="1"/>
</dbReference>
<dbReference type="Gene3D" id="2.30.42.10">
    <property type="match status" value="1"/>
</dbReference>
<dbReference type="SMART" id="SM00228">
    <property type="entry name" value="PDZ"/>
    <property type="match status" value="1"/>
</dbReference>
<dbReference type="InterPro" id="IPR005151">
    <property type="entry name" value="Tail-specific_protease"/>
</dbReference>
<dbReference type="SMART" id="SM00245">
    <property type="entry name" value="TSPc"/>
    <property type="match status" value="1"/>
</dbReference>